<dbReference type="PRINTS" id="PR00598">
    <property type="entry name" value="HTHMARR"/>
</dbReference>
<gene>
    <name evidence="2" type="ORF">WJX68_04295</name>
</gene>
<comment type="caution">
    <text evidence="2">The sequence shown here is derived from an EMBL/GenBank/DDBJ whole genome shotgun (WGS) entry which is preliminary data.</text>
</comment>
<dbReference type="InterPro" id="IPR036388">
    <property type="entry name" value="WH-like_DNA-bd_sf"/>
</dbReference>
<keyword evidence="3" id="KW-1185">Reference proteome</keyword>
<dbReference type="SUPFAM" id="SSF46785">
    <property type="entry name" value="Winged helix' DNA-binding domain"/>
    <property type="match status" value="1"/>
</dbReference>
<evidence type="ECO:0000313" key="2">
    <source>
        <dbReference type="EMBL" id="MEJ8278145.1"/>
    </source>
</evidence>
<dbReference type="PANTHER" id="PTHR33164:SF43">
    <property type="entry name" value="HTH-TYPE TRANSCRIPTIONAL REPRESSOR YETL"/>
    <property type="match status" value="1"/>
</dbReference>
<dbReference type="EMBL" id="JBBJUP010000003">
    <property type="protein sequence ID" value="MEJ8278145.1"/>
    <property type="molecule type" value="Genomic_DNA"/>
</dbReference>
<dbReference type="Gene3D" id="1.10.10.10">
    <property type="entry name" value="Winged helix-like DNA-binding domain superfamily/Winged helix DNA-binding domain"/>
    <property type="match status" value="1"/>
</dbReference>
<protein>
    <submittedName>
        <fullName evidence="2">MarR family transcriptional regulator</fullName>
    </submittedName>
</protein>
<reference evidence="2 3" key="1">
    <citation type="submission" date="2024-03" db="EMBL/GenBank/DDBJ databases">
        <title>Draft genome sequence of Pseudonocardia sp. DW16-2.</title>
        <authorList>
            <person name="Duangmal K."/>
        </authorList>
    </citation>
    <scope>NUCLEOTIDE SEQUENCE [LARGE SCALE GENOMIC DNA]</scope>
    <source>
        <strain evidence="2 3">DW16-2</strain>
    </source>
</reference>
<sequence>MDRMAVQLRNVIVATDEYRRAEAAALGVGVLEAAALGELYHRGPLPPSALVIRLGIASASVTSLLDRLTAAGLARRERHPTDRRSVLIVLTPEGRRAIAAMFDMFTEDILAAVQHARPEHVREFTEVLAGIAASLLQRVADPDAVTRDLARRVGNGEPDAAPDTAGHA</sequence>
<evidence type="ECO:0000259" key="1">
    <source>
        <dbReference type="PROSITE" id="PS50995"/>
    </source>
</evidence>
<dbReference type="SMART" id="SM00347">
    <property type="entry name" value="HTH_MARR"/>
    <property type="match status" value="1"/>
</dbReference>
<organism evidence="2 3">
    <name type="scientific">Pseudonocardia spirodelae</name>
    <dbReference type="NCBI Taxonomy" id="3133431"/>
    <lineage>
        <taxon>Bacteria</taxon>
        <taxon>Bacillati</taxon>
        <taxon>Actinomycetota</taxon>
        <taxon>Actinomycetes</taxon>
        <taxon>Pseudonocardiales</taxon>
        <taxon>Pseudonocardiaceae</taxon>
        <taxon>Pseudonocardia</taxon>
    </lineage>
</organism>
<dbReference type="Pfam" id="PF12802">
    <property type="entry name" value="MarR_2"/>
    <property type="match status" value="1"/>
</dbReference>
<dbReference type="InterPro" id="IPR000835">
    <property type="entry name" value="HTH_MarR-typ"/>
</dbReference>
<feature type="domain" description="HTH marR-type" evidence="1">
    <location>
        <begin position="1"/>
        <end position="141"/>
    </location>
</feature>
<dbReference type="PROSITE" id="PS50995">
    <property type="entry name" value="HTH_MARR_2"/>
    <property type="match status" value="1"/>
</dbReference>
<accession>A0ABU8T2I3</accession>
<dbReference type="Proteomes" id="UP001364211">
    <property type="component" value="Unassembled WGS sequence"/>
</dbReference>
<dbReference type="RefSeq" id="WP_340286269.1">
    <property type="nucleotide sequence ID" value="NZ_JBBJUP010000003.1"/>
</dbReference>
<name>A0ABU8T2I3_9PSEU</name>
<proteinExistence type="predicted"/>
<dbReference type="InterPro" id="IPR036390">
    <property type="entry name" value="WH_DNA-bd_sf"/>
</dbReference>
<dbReference type="InterPro" id="IPR039422">
    <property type="entry name" value="MarR/SlyA-like"/>
</dbReference>
<evidence type="ECO:0000313" key="3">
    <source>
        <dbReference type="Proteomes" id="UP001364211"/>
    </source>
</evidence>
<dbReference type="PANTHER" id="PTHR33164">
    <property type="entry name" value="TRANSCRIPTIONAL REGULATOR, MARR FAMILY"/>
    <property type="match status" value="1"/>
</dbReference>